<accession>A0A016AX78</accession>
<dbReference type="RefSeq" id="WP_008659616.1">
    <property type="nucleotide sequence ID" value="NZ_JGDS01000049.1"/>
</dbReference>
<evidence type="ECO:0000313" key="3">
    <source>
        <dbReference type="EMBL" id="EXZ73628.1"/>
    </source>
</evidence>
<dbReference type="AlphaFoldDB" id="A0A016AX78"/>
<dbReference type="PANTHER" id="PTHR46401:SF2">
    <property type="entry name" value="GLYCOSYLTRANSFERASE WBBK-RELATED"/>
    <property type="match status" value="1"/>
</dbReference>
<dbReference type="PANTHER" id="PTHR46401">
    <property type="entry name" value="GLYCOSYLTRANSFERASE WBBK-RELATED"/>
    <property type="match status" value="1"/>
</dbReference>
<sequence>MLLIDAVYINNSGGLELLFTLISKLESLDIDVHYLLDSRCEKTLYSKIVRGRYSFSDPSMIQRFAFYLHHRNTFSKILCFGNVPPPIKVNAIVYTYFHNINLLNIPFKHLSKKEGVITKLKQIIIRLCSVNTDYWLVQTINMQKNMQCMFDKPLTKIFLYPFWQSYGTSINEAFCRRDYVYVANYTPTKQHFLLIKVWEKLHELGFNLTLHLTLSNYPIDLEQELEKALKNGVKIINHGSLEKSNIQKLYNCSKATIYPSLNESFGLGIIEALTAGCDVIGPDLPYIHSVCIPSVVFSSFEVDNVVNAIIDYERGCGQKSQLTITNNLSGLVDLLI</sequence>
<dbReference type="Proteomes" id="UP000020938">
    <property type="component" value="Unassembled WGS sequence"/>
</dbReference>
<evidence type="ECO:0000259" key="2">
    <source>
        <dbReference type="Pfam" id="PF00534"/>
    </source>
</evidence>
<proteinExistence type="predicted"/>
<dbReference type="Gene3D" id="3.40.50.2000">
    <property type="entry name" value="Glycogen Phosphorylase B"/>
    <property type="match status" value="1"/>
</dbReference>
<comment type="caution">
    <text evidence="3">The sequence shown here is derived from an EMBL/GenBank/DDBJ whole genome shotgun (WGS) entry which is preliminary data.</text>
</comment>
<feature type="domain" description="Glycosyl transferase family 1" evidence="2">
    <location>
        <begin position="178"/>
        <end position="295"/>
    </location>
</feature>
<keyword evidence="1 3" id="KW-0808">Transferase</keyword>
<evidence type="ECO:0000256" key="1">
    <source>
        <dbReference type="ARBA" id="ARBA00022679"/>
    </source>
</evidence>
<dbReference type="InterPro" id="IPR001296">
    <property type="entry name" value="Glyco_trans_1"/>
</dbReference>
<organism evidence="3 4">
    <name type="scientific">Bacteroides fragilis str. 3976T8</name>
    <dbReference type="NCBI Taxonomy" id="1339314"/>
    <lineage>
        <taxon>Bacteria</taxon>
        <taxon>Pseudomonadati</taxon>
        <taxon>Bacteroidota</taxon>
        <taxon>Bacteroidia</taxon>
        <taxon>Bacteroidales</taxon>
        <taxon>Bacteroidaceae</taxon>
        <taxon>Bacteroides</taxon>
    </lineage>
</organism>
<dbReference type="GO" id="GO:0016757">
    <property type="term" value="F:glycosyltransferase activity"/>
    <property type="evidence" value="ECO:0007669"/>
    <property type="project" value="InterPro"/>
</dbReference>
<dbReference type="PATRIC" id="fig|1339314.3.peg.2171"/>
<evidence type="ECO:0000313" key="4">
    <source>
        <dbReference type="Proteomes" id="UP000020938"/>
    </source>
</evidence>
<gene>
    <name evidence="3" type="ORF">M123_1961</name>
</gene>
<name>A0A016AX78_BACFG</name>
<dbReference type="EMBL" id="JGDS01000049">
    <property type="protein sequence ID" value="EXZ73628.1"/>
    <property type="molecule type" value="Genomic_DNA"/>
</dbReference>
<reference evidence="3 4" key="1">
    <citation type="submission" date="2014-02" db="EMBL/GenBank/DDBJ databases">
        <authorList>
            <person name="Sears C."/>
            <person name="Carroll K."/>
            <person name="Sack B.R."/>
            <person name="Qadri F."/>
            <person name="Myers L.L."/>
            <person name="Chung G.-T."/>
            <person name="Escheverria P."/>
            <person name="Fraser C.M."/>
            <person name="Sadzewicz L."/>
            <person name="Shefchek K.A."/>
            <person name="Tallon L."/>
            <person name="Das S.P."/>
            <person name="Daugherty S."/>
            <person name="Mongodin E.F."/>
        </authorList>
    </citation>
    <scope>NUCLEOTIDE SEQUENCE [LARGE SCALE GENOMIC DNA]</scope>
    <source>
        <strain evidence="3 4">3976T8</strain>
    </source>
</reference>
<dbReference type="GO" id="GO:0009103">
    <property type="term" value="P:lipopolysaccharide biosynthetic process"/>
    <property type="evidence" value="ECO:0007669"/>
    <property type="project" value="TreeGrafter"/>
</dbReference>
<dbReference type="SUPFAM" id="SSF53756">
    <property type="entry name" value="UDP-Glycosyltransferase/glycogen phosphorylase"/>
    <property type="match status" value="1"/>
</dbReference>
<protein>
    <submittedName>
        <fullName evidence="3">Glycosyl transferases group 1 family protein</fullName>
    </submittedName>
</protein>
<dbReference type="Pfam" id="PF00534">
    <property type="entry name" value="Glycos_transf_1"/>
    <property type="match status" value="1"/>
</dbReference>